<gene>
    <name evidence="3 4" type="primary">Lipe</name>
</gene>
<feature type="compositionally biased region" description="Low complexity" evidence="1">
    <location>
        <begin position="74"/>
        <end position="86"/>
    </location>
</feature>
<evidence type="ECO:0000313" key="4">
    <source>
        <dbReference type="MGI" id="MGI:96790"/>
    </source>
</evidence>
<evidence type="ECO:0000313" key="2">
    <source>
        <dbReference type="EMBL" id="BAB30349.1"/>
    </source>
</evidence>
<dbReference type="MGI" id="MGI:96790">
    <property type="gene designation" value="Lipe"/>
</dbReference>
<dbReference type="Antibodypedia" id="4327">
    <property type="antibodies" value="477 antibodies from 39 providers"/>
</dbReference>
<feature type="compositionally biased region" description="Polar residues" evidence="1">
    <location>
        <begin position="57"/>
        <end position="73"/>
    </location>
</feature>
<proteinExistence type="evidence at protein level"/>
<dbReference type="ExpressionAtlas" id="Q9D4C4">
    <property type="expression patterns" value="baseline and differential"/>
</dbReference>
<reference evidence="2" key="6">
    <citation type="journal article" date="2002" name="Nature">
        <title>Analysis of the mouse transcriptome based on functional annotation of 60,770 full-length cDNAs.</title>
        <authorList>
            <consortium name="The FANTOM Consortium and the RIKEN Genome Exploration Research Group Phase I and II Team"/>
        </authorList>
    </citation>
    <scope>NUCLEOTIDE SEQUENCE</scope>
    <source>
        <strain evidence="2">C57BL/6J</strain>
        <tissue evidence="2">Testis</tissue>
    </source>
</reference>
<reference evidence="3" key="10">
    <citation type="journal article" date="2011" name="PLoS Biol.">
        <title>Modernizing reference genome assemblies.</title>
        <authorList>
            <person name="Church D.M."/>
            <person name="Schneider V.A."/>
            <person name="Graves T."/>
            <person name="Auger K."/>
            <person name="Cunningham F."/>
            <person name="Bouk N."/>
            <person name="Chen H.C."/>
            <person name="Agarwala R."/>
            <person name="McLaren W.M."/>
            <person name="Ritchie G.R."/>
            <person name="Albracht D."/>
            <person name="Kremitzki M."/>
            <person name="Rock S."/>
            <person name="Kotkiewicz H."/>
            <person name="Kremitzki C."/>
            <person name="Wollam A."/>
            <person name="Trani L."/>
            <person name="Fulton L."/>
            <person name="Fulton R."/>
            <person name="Matthews L."/>
            <person name="Whitehead S."/>
            <person name="Chow W."/>
            <person name="Torrance J."/>
            <person name="Dunn M."/>
            <person name="Harden G."/>
            <person name="Threadgold G."/>
            <person name="Wood J."/>
            <person name="Collins J."/>
            <person name="Heath P."/>
            <person name="Griffiths G."/>
            <person name="Pelan S."/>
            <person name="Grafham D."/>
            <person name="Eichler E.E."/>
            <person name="Weinstock G."/>
            <person name="Mardis E.R."/>
            <person name="Wilson R.K."/>
            <person name="Howe K."/>
            <person name="Flicek P."/>
            <person name="Hubbard T."/>
        </authorList>
    </citation>
    <scope>NUCLEOTIDE SEQUENCE [LARGE SCALE GENOMIC DNA]</scope>
    <source>
        <strain evidence="3">C57BL/6J</strain>
    </source>
</reference>
<reference evidence="2" key="2">
    <citation type="journal article" date="2000" name="Genome Res.">
        <title>Normalization and subtraction of cap-trapper-selected cDNAs to prepare full-length cDNA libraries for rapid discovery of new genes.</title>
        <authorList>
            <person name="Carninci P."/>
            <person name="Shibata Y."/>
            <person name="Hayatsu N."/>
            <person name="Sugahara Y."/>
            <person name="Shibata K."/>
            <person name="Itoh M."/>
            <person name="Konno H."/>
            <person name="Okazaki Y."/>
            <person name="Muramatsu M."/>
            <person name="Hayashizaki Y."/>
        </authorList>
    </citation>
    <scope>NUCLEOTIDE SEQUENCE</scope>
    <source>
        <strain evidence="2">C57BL/6J</strain>
        <tissue evidence="2">Testis</tissue>
    </source>
</reference>
<reference evidence="2" key="5">
    <citation type="journal article" date="2001" name="Nature">
        <title>Functional annotation of a full-length mouse cDNA collection.</title>
        <authorList>
            <consortium name="The RIKEN Genome Exploration Research Group Phase II Team and the FANTOM Consortium"/>
        </authorList>
    </citation>
    <scope>NUCLEOTIDE SEQUENCE</scope>
    <source>
        <strain evidence="2">C57BL/6J</strain>
        <tissue evidence="2">Testis</tissue>
    </source>
</reference>
<feature type="compositionally biased region" description="Polar residues" evidence="1">
    <location>
        <begin position="178"/>
        <end position="211"/>
    </location>
</feature>
<reference evidence="2" key="1">
    <citation type="journal article" date="1999" name="Methods Enzymol.">
        <title>High-efficiency full-length cDNA cloning.</title>
        <authorList>
            <person name="Carninci P."/>
            <person name="Hayashizaki Y."/>
        </authorList>
    </citation>
    <scope>NUCLEOTIDE SEQUENCE</scope>
    <source>
        <strain evidence="2">C57BL/6J</strain>
        <tissue evidence="2">Testis</tissue>
    </source>
</reference>
<protein>
    <submittedName>
        <fullName evidence="3">Lipase, hormone sensitive</fullName>
    </submittedName>
</protein>
<dbReference type="Bgee" id="ENSMUSG00000003123">
    <property type="expression patterns" value="Expressed in brown adipose tissue and 143 other cell types or tissues"/>
</dbReference>
<dbReference type="AlphaFoldDB" id="Q9D4C4"/>
<evidence type="ECO:0007829" key="6">
    <source>
        <dbReference type="ProteomicsDB" id="Q9D4C4"/>
    </source>
</evidence>
<reference evidence="2" key="4">
    <citation type="submission" date="2000-07" db="EMBL/GenBank/DDBJ databases">
        <authorList>
            <person name="Adachi J."/>
            <person name="Aizawa K."/>
            <person name="Akahira S."/>
            <person name="Akimura T."/>
            <person name="Arai A."/>
            <person name="Aono H."/>
            <person name="Arakawa T."/>
            <person name="Bono H."/>
            <person name="Carninci P."/>
            <person name="Fukuda S."/>
            <person name="Fukunishi Y."/>
            <person name="Furuno M."/>
            <person name="Hanagaki T."/>
            <person name="Hara A."/>
            <person name="Hayatsu N."/>
            <person name="Hiramoto K."/>
            <person name="Hiraoka T."/>
            <person name="Hori F."/>
            <person name="Imotani K."/>
            <person name="Ishii Y."/>
            <person name="Itoh M."/>
            <person name="Izawa M."/>
            <person name="Kasukawa T."/>
            <person name="Kato H."/>
            <person name="Kawai J."/>
            <person name="Kojima Y."/>
            <person name="Konno H."/>
            <person name="Kouda M."/>
            <person name="Koya S."/>
            <person name="Kurihara C."/>
            <person name="Matsuyama T."/>
            <person name="Miyazaki A."/>
            <person name="Nishi K."/>
            <person name="Nomura K."/>
            <person name="Numazaki R."/>
            <person name="Ohno M."/>
            <person name="Okazaki Y."/>
            <person name="Okido T."/>
            <person name="Owa C."/>
            <person name="Saito H."/>
            <person name="Saito R."/>
            <person name="Sakai C."/>
            <person name="Sakai K."/>
            <person name="Sano H."/>
            <person name="Sasaki D."/>
            <person name="Shibata K."/>
            <person name="Shibata Y."/>
            <person name="Shinagawa A."/>
            <person name="Shiraki T."/>
            <person name="Sogabe Y."/>
            <person name="Suzuki H."/>
            <person name="Tagami M."/>
            <person name="Tagawa A."/>
            <person name="Takahashi F."/>
            <person name="Tanaka T."/>
            <person name="Tejima Y."/>
            <person name="Toya T."/>
            <person name="Yamamura T."/>
            <person name="Yasunishi A."/>
            <person name="Yoshida K."/>
            <person name="Yoshino M."/>
            <person name="Muramatsu M."/>
            <person name="Hayashizaki Y."/>
        </authorList>
    </citation>
    <scope>NUCLEOTIDE SEQUENCE</scope>
    <source>
        <strain evidence="2">C57BL/6J</strain>
        <tissue evidence="2">Testis</tissue>
    </source>
</reference>
<dbReference type="Proteomes" id="UP000000589">
    <property type="component" value="Chromosome 7"/>
</dbReference>
<dbReference type="ProteomicsDB" id="308425"/>
<reference evidence="2" key="3">
    <citation type="journal article" date="2000" name="Genome Res.">
        <title>RIKEN integrated sequence analysis (RISA) system--384-format sequencing pipeline with 384 multicapillary sequencer.</title>
        <authorList>
            <person name="Shibata K."/>
            <person name="Itoh M."/>
            <person name="Aizawa K."/>
            <person name="Nagaoka S."/>
            <person name="Sasaki N."/>
            <person name="Carninci P."/>
            <person name="Konno H."/>
            <person name="Akiyama J."/>
            <person name="Nishi K."/>
            <person name="Kitsunai T."/>
            <person name="Tashiro H."/>
            <person name="Itoh M."/>
            <person name="Sumi N."/>
            <person name="Ishii Y."/>
            <person name="Nakamura S."/>
            <person name="Hazama M."/>
            <person name="Nishine T."/>
            <person name="Harada A."/>
            <person name="Yamamoto R."/>
            <person name="Matsumoto H."/>
            <person name="Sakaguchi S."/>
            <person name="Ikegami T."/>
            <person name="Kashiwagi K."/>
            <person name="Fujiwake S."/>
            <person name="Inoue K."/>
            <person name="Togawa Y."/>
            <person name="Izawa M."/>
            <person name="Ohara E."/>
            <person name="Watahiki M."/>
            <person name="Yoneda Y."/>
            <person name="Ishikawa T."/>
            <person name="Ozawa K."/>
            <person name="Tanaka T."/>
            <person name="Matsuura S."/>
            <person name="Kawai J."/>
            <person name="Okazaki Y."/>
            <person name="Muramatsu M."/>
            <person name="Inoue Y."/>
            <person name="Kira A."/>
            <person name="Hayashizaki Y."/>
        </authorList>
    </citation>
    <scope>NUCLEOTIDE SEQUENCE</scope>
    <source>
        <strain evidence="2">C57BL/6J</strain>
        <tissue evidence="2">Testis</tissue>
    </source>
</reference>
<reference evidence="2" key="8">
    <citation type="journal article" date="2005" name="Science">
        <title>Antisense Transcription in the Mammalian Transcriptome.</title>
        <authorList>
            <consortium name="RIKEN Genome Exploration Research Group and Genome Science Group (Genome Network Project Core Group) and the FANTOM Consortium"/>
        </authorList>
    </citation>
    <scope>NUCLEOTIDE SEQUENCE</scope>
    <source>
        <strain evidence="2">C57BL/6J</strain>
        <tissue evidence="2">Testis</tissue>
    </source>
</reference>
<dbReference type="EMBL" id="AK016633">
    <property type="protein sequence ID" value="BAB30349.1"/>
    <property type="molecule type" value="mRNA"/>
</dbReference>
<dbReference type="HOGENOM" id="CLU_831446_0_0_1"/>
<organism evidence="2">
    <name type="scientific">Mus musculus</name>
    <name type="common">Mouse</name>
    <dbReference type="NCBI Taxonomy" id="10090"/>
    <lineage>
        <taxon>Eukaryota</taxon>
        <taxon>Metazoa</taxon>
        <taxon>Chordata</taxon>
        <taxon>Craniata</taxon>
        <taxon>Vertebrata</taxon>
        <taxon>Euteleostomi</taxon>
        <taxon>Mammalia</taxon>
        <taxon>Eutheria</taxon>
        <taxon>Euarchontoglires</taxon>
        <taxon>Glires</taxon>
        <taxon>Rodentia</taxon>
        <taxon>Myomorpha</taxon>
        <taxon>Muroidea</taxon>
        <taxon>Muridae</taxon>
        <taxon>Murinae</taxon>
        <taxon>Mus</taxon>
        <taxon>Mus</taxon>
    </lineage>
</organism>
<evidence type="ECO:0000313" key="5">
    <source>
        <dbReference type="Proteomes" id="UP000000589"/>
    </source>
</evidence>
<keyword evidence="6" id="KW-1267">Proteomics identification</keyword>
<name>Q9D4C4_MOUSE</name>
<evidence type="ECO:0000256" key="1">
    <source>
        <dbReference type="SAM" id="MobiDB-lite"/>
    </source>
</evidence>
<accession>Q9D4C4</accession>
<reference evidence="2" key="7">
    <citation type="journal article" date="2005" name="Science">
        <title>The Transcriptional Landscape of the Mammalian Genome.</title>
        <authorList>
            <consortium name="The FANTOM Consortium"/>
            <consortium name="Riken Genome Exploration Research Group and Genome Science Group (Genome Network Project Core Group)"/>
        </authorList>
    </citation>
    <scope>NUCLEOTIDE SEQUENCE</scope>
    <source>
        <strain evidence="2">C57BL/6J</strain>
        <tissue evidence="2">Testis</tissue>
    </source>
</reference>
<dbReference type="VEuPathDB" id="HostDB:ENSMUSG00000003123"/>
<reference evidence="3 5" key="9">
    <citation type="journal article" date="2009" name="PLoS Biol.">
        <title>Lineage-specific biology revealed by a finished genome assembly of the mouse.</title>
        <authorList>
            <consortium name="Mouse Genome Sequencing Consortium"/>
            <person name="Church D.M."/>
            <person name="Goodstadt L."/>
            <person name="Hillier L.W."/>
            <person name="Zody M.C."/>
            <person name="Goldstein S."/>
            <person name="She X."/>
            <person name="Bult C.J."/>
            <person name="Agarwala R."/>
            <person name="Cherry J.L."/>
            <person name="DiCuccio M."/>
            <person name="Hlavina W."/>
            <person name="Kapustin Y."/>
            <person name="Meric P."/>
            <person name="Maglott D."/>
            <person name="Birtle Z."/>
            <person name="Marques A.C."/>
            <person name="Graves T."/>
            <person name="Zhou S."/>
            <person name="Teague B."/>
            <person name="Potamousis K."/>
            <person name="Churas C."/>
            <person name="Place M."/>
            <person name="Herschleb J."/>
            <person name="Runnheim R."/>
            <person name="Forrest D."/>
            <person name="Amos-Landgraf J."/>
            <person name="Schwartz D.C."/>
            <person name="Cheng Z."/>
            <person name="Lindblad-Toh K."/>
            <person name="Eichler E.E."/>
            <person name="Ponting C.P."/>
        </authorList>
    </citation>
    <scope>NUCLEOTIDE SEQUENCE [LARGE SCALE GENOMIC DNA]</scope>
    <source>
        <strain evidence="3 5">C57BL/6J</strain>
    </source>
</reference>
<keyword evidence="5" id="KW-1185">Reference proteome</keyword>
<sequence>MKPRRPISFPGEITTMDPSSPSVSRPEWKPETQERPIIKPDPGPETTLTDHPGSKMLQESGTPQKQSLPNEPTAQQEAEFQQEQGIQQSALLQKFLTPFAFPAPQQSSPSQKVHLDQQEAISPNGPGAGKVYTTPQEPQLGEEHMGMTKSGPAEPPPATEAETTSTAQAVSGPDKKPSTQTNLVSQEGPEQSDPTAQQTPLVQGAKSKQGSLTESGFLTRLHDLSIQQTSPEWKSFFDCVTVSDIEKCLSSSSKSNSPKPSYGTAIPEMALLSKKKPEFEKLSGYGGKLPHGKKTSIQKHKHYWDTGESEPGRLDRAFPGQSFSCAKYFLYLRS</sequence>
<reference evidence="3" key="11">
    <citation type="submission" date="2025-05" db="UniProtKB">
        <authorList>
            <consortium name="Ensembl"/>
        </authorList>
    </citation>
    <scope>IDENTIFICATION</scope>
    <source>
        <strain evidence="3">C57BL/6J</strain>
    </source>
</reference>
<feature type="region of interest" description="Disordered" evidence="1">
    <location>
        <begin position="1"/>
        <end position="86"/>
    </location>
</feature>
<evidence type="ECO:0000313" key="3">
    <source>
        <dbReference type="Ensembl" id="ENSMUSP00000100811.3"/>
    </source>
</evidence>
<feature type="region of interest" description="Disordered" evidence="1">
    <location>
        <begin position="100"/>
        <end position="211"/>
    </location>
</feature>
<dbReference type="Ensembl" id="ENSMUST00000105177.3">
    <property type="protein sequence ID" value="ENSMUSP00000100811.3"/>
    <property type="gene ID" value="ENSMUSG00000003123.16"/>
</dbReference>
<feature type="compositionally biased region" description="Basic and acidic residues" evidence="1">
    <location>
        <begin position="26"/>
        <end position="38"/>
    </location>
</feature>
<dbReference type="AGR" id="MGI:96790"/>
<dbReference type="GeneTree" id="ENSGT00730000111056"/>